<dbReference type="SUPFAM" id="SSF55890">
    <property type="entry name" value="Sporulation response regulatory protein Spo0B"/>
    <property type="match status" value="1"/>
</dbReference>
<comment type="caution">
    <text evidence="17">The sequence shown here is derived from an EMBL/GenBank/DDBJ whole genome shotgun (WGS) entry which is preliminary data.</text>
</comment>
<dbReference type="SUPFAM" id="SSF55785">
    <property type="entry name" value="PYP-like sensor domain (PAS domain)"/>
    <property type="match status" value="1"/>
</dbReference>
<dbReference type="PANTHER" id="PTHR43547">
    <property type="entry name" value="TWO-COMPONENT HISTIDINE KINASE"/>
    <property type="match status" value="1"/>
</dbReference>
<evidence type="ECO:0000256" key="14">
    <source>
        <dbReference type="SAM" id="MobiDB-lite"/>
    </source>
</evidence>
<dbReference type="SUPFAM" id="SSF55874">
    <property type="entry name" value="ATPase domain of HSP90 chaperone/DNA topoisomerase II/histidine kinase"/>
    <property type="match status" value="1"/>
</dbReference>
<accession>A0A4V1Y035</accession>
<comment type="catalytic activity">
    <reaction evidence="1">
        <text>ATP + protein L-histidine = ADP + protein N-phospho-L-histidine.</text>
        <dbReference type="EC" id="2.7.13.3"/>
    </reaction>
</comment>
<keyword evidence="9" id="KW-0418">Kinase</keyword>
<comment type="subcellular location">
    <subcellularLocation>
        <location evidence="2">Cell membrane</location>
        <topology evidence="2">Multi-pass membrane protein</topology>
    </subcellularLocation>
</comment>
<dbReference type="InterPro" id="IPR035965">
    <property type="entry name" value="PAS-like_dom_sf"/>
</dbReference>
<evidence type="ECO:0000256" key="6">
    <source>
        <dbReference type="ARBA" id="ARBA00022679"/>
    </source>
</evidence>
<dbReference type="Pfam" id="PF02518">
    <property type="entry name" value="HATPase_c"/>
    <property type="match status" value="1"/>
</dbReference>
<evidence type="ECO:0000256" key="9">
    <source>
        <dbReference type="ARBA" id="ARBA00022777"/>
    </source>
</evidence>
<gene>
    <name evidence="17" type="ORF">EKO23_00010</name>
</gene>
<feature type="domain" description="Histidine kinase" evidence="16">
    <location>
        <begin position="335"/>
        <end position="528"/>
    </location>
</feature>
<dbReference type="InterPro" id="IPR029151">
    <property type="entry name" value="Sensor-like_sf"/>
</dbReference>
<proteinExistence type="predicted"/>
<dbReference type="GO" id="GO:0005524">
    <property type="term" value="F:ATP binding"/>
    <property type="evidence" value="ECO:0007669"/>
    <property type="project" value="UniProtKB-KW"/>
</dbReference>
<dbReference type="SUPFAM" id="SSF103190">
    <property type="entry name" value="Sensory domain-like"/>
    <property type="match status" value="1"/>
</dbReference>
<reference evidence="17 18" key="1">
    <citation type="submission" date="2019-01" db="EMBL/GenBank/DDBJ databases">
        <title>Nocardioides guangzhouensis sp. nov., an actinobacterium isolated from soil.</title>
        <authorList>
            <person name="Fu Y."/>
            <person name="Cai Y."/>
            <person name="Lin Z."/>
            <person name="Chen P."/>
        </authorList>
    </citation>
    <scope>NUCLEOTIDE SEQUENCE [LARGE SCALE GENOMIC DNA]</scope>
    <source>
        <strain evidence="17 18">130</strain>
    </source>
</reference>
<evidence type="ECO:0000256" key="4">
    <source>
        <dbReference type="ARBA" id="ARBA00022475"/>
    </source>
</evidence>
<evidence type="ECO:0000256" key="2">
    <source>
        <dbReference type="ARBA" id="ARBA00004651"/>
    </source>
</evidence>
<dbReference type="Pfam" id="PF17203">
    <property type="entry name" value="sCache_3_2"/>
    <property type="match status" value="1"/>
</dbReference>
<evidence type="ECO:0000256" key="7">
    <source>
        <dbReference type="ARBA" id="ARBA00022692"/>
    </source>
</evidence>
<dbReference type="InterPro" id="IPR004358">
    <property type="entry name" value="Sig_transdc_His_kin-like_C"/>
</dbReference>
<keyword evidence="5" id="KW-0597">Phosphoprotein</keyword>
<feature type="transmembrane region" description="Helical" evidence="15">
    <location>
        <begin position="176"/>
        <end position="195"/>
    </location>
</feature>
<dbReference type="GO" id="GO:0005886">
    <property type="term" value="C:plasma membrane"/>
    <property type="evidence" value="ECO:0007669"/>
    <property type="project" value="UniProtKB-SubCell"/>
</dbReference>
<evidence type="ECO:0000256" key="1">
    <source>
        <dbReference type="ARBA" id="ARBA00000085"/>
    </source>
</evidence>
<keyword evidence="4" id="KW-1003">Cell membrane</keyword>
<dbReference type="RefSeq" id="WP_134712810.1">
    <property type="nucleotide sequence ID" value="NZ_SDKM01000001.1"/>
</dbReference>
<evidence type="ECO:0000256" key="11">
    <source>
        <dbReference type="ARBA" id="ARBA00022989"/>
    </source>
</evidence>
<keyword evidence="6" id="KW-0808">Transferase</keyword>
<dbReference type="EMBL" id="SDKM01000001">
    <property type="protein sequence ID" value="RYP88869.1"/>
    <property type="molecule type" value="Genomic_DNA"/>
</dbReference>
<dbReference type="InterPro" id="IPR039506">
    <property type="entry name" value="SPOB_a"/>
</dbReference>
<dbReference type="OrthoDB" id="9792686at2"/>
<keyword evidence="7 15" id="KW-0812">Transmembrane</keyword>
<evidence type="ECO:0000259" key="16">
    <source>
        <dbReference type="PROSITE" id="PS50109"/>
    </source>
</evidence>
<dbReference type="InterPro" id="IPR005467">
    <property type="entry name" value="His_kinase_dom"/>
</dbReference>
<evidence type="ECO:0000313" key="18">
    <source>
        <dbReference type="Proteomes" id="UP000295198"/>
    </source>
</evidence>
<feature type="region of interest" description="Disordered" evidence="14">
    <location>
        <begin position="525"/>
        <end position="547"/>
    </location>
</feature>
<dbReference type="Pfam" id="PF14689">
    <property type="entry name" value="SPOB_a"/>
    <property type="match status" value="1"/>
</dbReference>
<name>A0A4V1Y035_9ACTN</name>
<evidence type="ECO:0000256" key="15">
    <source>
        <dbReference type="SAM" id="Phobius"/>
    </source>
</evidence>
<evidence type="ECO:0000256" key="3">
    <source>
        <dbReference type="ARBA" id="ARBA00012438"/>
    </source>
</evidence>
<keyword evidence="8" id="KW-0547">Nucleotide-binding</keyword>
<dbReference type="Gene3D" id="3.30.565.10">
    <property type="entry name" value="Histidine kinase-like ATPase, C-terminal domain"/>
    <property type="match status" value="1"/>
</dbReference>
<keyword evidence="10" id="KW-0067">ATP-binding</keyword>
<evidence type="ECO:0000256" key="8">
    <source>
        <dbReference type="ARBA" id="ARBA00022741"/>
    </source>
</evidence>
<protein>
    <recommendedName>
        <fullName evidence="3">histidine kinase</fullName>
        <ecNumber evidence="3">2.7.13.3</ecNumber>
    </recommendedName>
</protein>
<dbReference type="Gene3D" id="3.30.450.20">
    <property type="entry name" value="PAS domain"/>
    <property type="match status" value="2"/>
</dbReference>
<dbReference type="InterPro" id="IPR003594">
    <property type="entry name" value="HATPase_dom"/>
</dbReference>
<dbReference type="SMART" id="SM00387">
    <property type="entry name" value="HATPase_c"/>
    <property type="match status" value="1"/>
</dbReference>
<dbReference type="PANTHER" id="PTHR43547:SF10">
    <property type="entry name" value="SENSOR HISTIDINE KINASE DCUS"/>
    <property type="match status" value="1"/>
</dbReference>
<feature type="compositionally biased region" description="Polar residues" evidence="14">
    <location>
        <begin position="530"/>
        <end position="547"/>
    </location>
</feature>
<keyword evidence="11 15" id="KW-1133">Transmembrane helix</keyword>
<dbReference type="EC" id="2.7.13.3" evidence="3"/>
<evidence type="ECO:0000313" key="17">
    <source>
        <dbReference type="EMBL" id="RYP88869.1"/>
    </source>
</evidence>
<dbReference type="PRINTS" id="PR00344">
    <property type="entry name" value="BCTRLSENSOR"/>
</dbReference>
<keyword evidence="18" id="KW-1185">Reference proteome</keyword>
<evidence type="ECO:0000256" key="10">
    <source>
        <dbReference type="ARBA" id="ARBA00022840"/>
    </source>
</evidence>
<dbReference type="Gene3D" id="1.10.287.130">
    <property type="match status" value="1"/>
</dbReference>
<dbReference type="InterPro" id="IPR016120">
    <property type="entry name" value="Sig_transdc_His_kin_SpoOB"/>
</dbReference>
<dbReference type="Proteomes" id="UP000295198">
    <property type="component" value="Unassembled WGS sequence"/>
</dbReference>
<dbReference type="InterPro" id="IPR036890">
    <property type="entry name" value="HATPase_C_sf"/>
</dbReference>
<dbReference type="AlphaFoldDB" id="A0A4V1Y035"/>
<dbReference type="InterPro" id="IPR033463">
    <property type="entry name" value="sCache_3"/>
</dbReference>
<evidence type="ECO:0000256" key="13">
    <source>
        <dbReference type="ARBA" id="ARBA00023136"/>
    </source>
</evidence>
<evidence type="ECO:0000256" key="5">
    <source>
        <dbReference type="ARBA" id="ARBA00022553"/>
    </source>
</evidence>
<keyword evidence="12" id="KW-0902">Two-component regulatory system</keyword>
<sequence>MWSPRRRGISLAGQFLVLQVTVLLAVLAVSSVVSVRQADADFHDTRGARLRAAAENLAGTGGVRTGLAEPAPPQSLASYAARTLTIYGASAVYLARPDGTIVASVDPTANGESIDLGDSTVQDLRAWTGDVDDRGERSIAAQVPVIGDRGQLIGIAMVAESYPTLGARARGVLPDLVTFLGFGLALGVAGSWLLARLIKRRTRGLEPEEISALADQREAVLHAIREGVVAVAPDGTVTVMSDSARELLGLDVDGAGRRVSDLGLEPRVADALAAGDDVRDEVLVVGGRVLVLNRNRVRDAGRVVGTVTTLRDRTDLLAMQSELSARESVTETLRAQTHEFNNQLHTISGLIQLGEYDELSAWIGAVTRRRAEITEAVTSRVDDPAVAALLIAKVSLAAERGIGIELAEDTCLPRLDPDLAADVGTVLGNLVDNAVDATVAAGGATVSVRLRDDGDDLVLVQVADSGAGVPPENAADLFRRGYSTKPSDASGRGVGLALVQVVCERRGGAVSVHNDRGAVFTARLPRTATDRTPAQPTDQPTNRGPVR</sequence>
<dbReference type="GO" id="GO:0000155">
    <property type="term" value="F:phosphorelay sensor kinase activity"/>
    <property type="evidence" value="ECO:0007669"/>
    <property type="project" value="InterPro"/>
</dbReference>
<dbReference type="PROSITE" id="PS50109">
    <property type="entry name" value="HIS_KIN"/>
    <property type="match status" value="1"/>
</dbReference>
<evidence type="ECO:0000256" key="12">
    <source>
        <dbReference type="ARBA" id="ARBA00023012"/>
    </source>
</evidence>
<organism evidence="17 18">
    <name type="scientific">Nocardioides guangzhouensis</name>
    <dbReference type="NCBI Taxonomy" id="2497878"/>
    <lineage>
        <taxon>Bacteria</taxon>
        <taxon>Bacillati</taxon>
        <taxon>Actinomycetota</taxon>
        <taxon>Actinomycetes</taxon>
        <taxon>Propionibacteriales</taxon>
        <taxon>Nocardioidaceae</taxon>
        <taxon>Nocardioides</taxon>
    </lineage>
</organism>
<keyword evidence="13 15" id="KW-0472">Membrane</keyword>